<dbReference type="AlphaFoldDB" id="A0A699RP21"/>
<protein>
    <submittedName>
        <fullName evidence="2">Uncharacterized protein</fullName>
    </submittedName>
</protein>
<comment type="caution">
    <text evidence="2">The sequence shown here is derived from an EMBL/GenBank/DDBJ whole genome shotgun (WGS) entry which is preliminary data.</text>
</comment>
<dbReference type="EMBL" id="BKCJ011101536">
    <property type="protein sequence ID" value="GFC85722.1"/>
    <property type="molecule type" value="Genomic_DNA"/>
</dbReference>
<evidence type="ECO:0000256" key="1">
    <source>
        <dbReference type="SAM" id="MobiDB-lite"/>
    </source>
</evidence>
<evidence type="ECO:0000313" key="2">
    <source>
        <dbReference type="EMBL" id="GFC85722.1"/>
    </source>
</evidence>
<reference evidence="2" key="1">
    <citation type="journal article" date="2019" name="Sci. Rep.">
        <title>Draft genome of Tanacetum cinerariifolium, the natural source of mosquito coil.</title>
        <authorList>
            <person name="Yamashiro T."/>
            <person name="Shiraishi A."/>
            <person name="Satake H."/>
            <person name="Nakayama K."/>
        </authorList>
    </citation>
    <scope>NUCLEOTIDE SEQUENCE</scope>
</reference>
<proteinExistence type="predicted"/>
<accession>A0A699RP21</accession>
<feature type="non-terminal residue" evidence="2">
    <location>
        <position position="202"/>
    </location>
</feature>
<gene>
    <name evidence="2" type="ORF">Tci_857692</name>
</gene>
<feature type="non-terminal residue" evidence="2">
    <location>
        <position position="1"/>
    </location>
</feature>
<name>A0A699RP21_TANCI</name>
<feature type="region of interest" description="Disordered" evidence="1">
    <location>
        <begin position="51"/>
        <end position="71"/>
    </location>
</feature>
<organism evidence="2">
    <name type="scientific">Tanacetum cinerariifolium</name>
    <name type="common">Dalmatian daisy</name>
    <name type="synonym">Chrysanthemum cinerariifolium</name>
    <dbReference type="NCBI Taxonomy" id="118510"/>
    <lineage>
        <taxon>Eukaryota</taxon>
        <taxon>Viridiplantae</taxon>
        <taxon>Streptophyta</taxon>
        <taxon>Embryophyta</taxon>
        <taxon>Tracheophyta</taxon>
        <taxon>Spermatophyta</taxon>
        <taxon>Magnoliopsida</taxon>
        <taxon>eudicotyledons</taxon>
        <taxon>Gunneridae</taxon>
        <taxon>Pentapetalae</taxon>
        <taxon>asterids</taxon>
        <taxon>campanulids</taxon>
        <taxon>Asterales</taxon>
        <taxon>Asteraceae</taxon>
        <taxon>Asteroideae</taxon>
        <taxon>Anthemideae</taxon>
        <taxon>Anthemidinae</taxon>
        <taxon>Tanacetum</taxon>
    </lineage>
</organism>
<sequence length="202" mass="21495">LGCGKFGRIVEGRQGEAVFRLRLAGHRVCGSLGAQRRIALGGAGGGGFGGLRGAATTQGQGGGQGQGAAERNESRFHKVTIGLLLAGWRGRLARKRSRPVDSLPVGGVHEVKIQHNLLRIGPGISVFGAAVEEVRSFQIHLLGGSVHGAAHRDGAQVIRPHMLEALVVRARQERQDNVLARLHRLRKLGFVLRDVGLVVDDE</sequence>